<proteinExistence type="predicted"/>
<dbReference type="AlphaFoldDB" id="A0AAV5RB42"/>
<reference evidence="1 2" key="1">
    <citation type="journal article" date="2023" name="Elife">
        <title>Identification of key yeast species and microbe-microbe interactions impacting larval growth of Drosophila in the wild.</title>
        <authorList>
            <person name="Mure A."/>
            <person name="Sugiura Y."/>
            <person name="Maeda R."/>
            <person name="Honda K."/>
            <person name="Sakurai N."/>
            <person name="Takahashi Y."/>
            <person name="Watada M."/>
            <person name="Katoh T."/>
            <person name="Gotoh A."/>
            <person name="Gotoh Y."/>
            <person name="Taniguchi I."/>
            <person name="Nakamura K."/>
            <person name="Hayashi T."/>
            <person name="Katayama T."/>
            <person name="Uemura T."/>
            <person name="Hattori Y."/>
        </authorList>
    </citation>
    <scope>NUCLEOTIDE SEQUENCE [LARGE SCALE GENOMIC DNA]</scope>
    <source>
        <strain evidence="1 2">PK-24</strain>
    </source>
</reference>
<name>A0AAV5RB42_PICKL</name>
<protein>
    <submittedName>
        <fullName evidence="1">Uncharacterized protein</fullName>
    </submittedName>
</protein>
<sequence>MQKNIFKSTSTNPVRIAVLGGPECGKSSIVSIIANNLSLDNYYPTLRNSPILLQFQPKRRESRAVLDVNVTLDDLLQVGVWTEGNNGEIILSDKLLNIINKRGIELLKEGSINNKHDSKKILELTNGNYDLDYTQPYIFDDDRFSPLSSFHSPKGIATFSRGHSFGHSFGNSAGRSFPGGISDNLFMSNSNNNNNDEDNDNDELRYLPPISTPVLIELVDTPGVSSDDIIPFLERSVDSRLSKDVLSNLANEYNTSFRSRILTLITASGISDLNAAVDAYILCYNCQNLESLEVAKSLYNAINDAWKEWDKYEEGWKQGGEYDVHSVSSSIKQLWKREHNNNNNSNNNNHSHDHKNGKFMPSFPPIVLVATHTDIGNKEAIDKGKKLAHKWGASFTTVVSGGECEEWKNVEETIAIAIRASIQCK</sequence>
<dbReference type="Proteomes" id="UP001378960">
    <property type="component" value="Unassembled WGS sequence"/>
</dbReference>
<evidence type="ECO:0000313" key="1">
    <source>
        <dbReference type="EMBL" id="GMM48689.1"/>
    </source>
</evidence>
<organism evidence="1 2">
    <name type="scientific">Pichia kluyveri</name>
    <name type="common">Yeast</name>
    <dbReference type="NCBI Taxonomy" id="36015"/>
    <lineage>
        <taxon>Eukaryota</taxon>
        <taxon>Fungi</taxon>
        <taxon>Dikarya</taxon>
        <taxon>Ascomycota</taxon>
        <taxon>Saccharomycotina</taxon>
        <taxon>Pichiomycetes</taxon>
        <taxon>Pichiales</taxon>
        <taxon>Pichiaceae</taxon>
        <taxon>Pichia</taxon>
    </lineage>
</organism>
<gene>
    <name evidence="1" type="ORF">DAPK24_052870</name>
</gene>
<evidence type="ECO:0000313" key="2">
    <source>
        <dbReference type="Proteomes" id="UP001378960"/>
    </source>
</evidence>
<dbReference type="SUPFAM" id="SSF52540">
    <property type="entry name" value="P-loop containing nucleoside triphosphate hydrolases"/>
    <property type="match status" value="1"/>
</dbReference>
<accession>A0AAV5RB42</accession>
<dbReference type="InterPro" id="IPR027417">
    <property type="entry name" value="P-loop_NTPase"/>
</dbReference>
<comment type="caution">
    <text evidence="1">The sequence shown here is derived from an EMBL/GenBank/DDBJ whole genome shotgun (WGS) entry which is preliminary data.</text>
</comment>
<keyword evidence="2" id="KW-1185">Reference proteome</keyword>
<dbReference type="EMBL" id="BTGB01000009">
    <property type="protein sequence ID" value="GMM48689.1"/>
    <property type="molecule type" value="Genomic_DNA"/>
</dbReference>
<dbReference type="Gene3D" id="3.40.50.300">
    <property type="entry name" value="P-loop containing nucleotide triphosphate hydrolases"/>
    <property type="match status" value="1"/>
</dbReference>